<dbReference type="Proteomes" id="UP001239994">
    <property type="component" value="Unassembled WGS sequence"/>
</dbReference>
<evidence type="ECO:0000313" key="9">
    <source>
        <dbReference type="EMBL" id="KAK1803018.1"/>
    </source>
</evidence>
<dbReference type="GO" id="GO:0046580">
    <property type="term" value="P:negative regulation of Ras protein signal transduction"/>
    <property type="evidence" value="ECO:0007669"/>
    <property type="project" value="TreeGrafter"/>
</dbReference>
<dbReference type="InterPro" id="IPR051192">
    <property type="entry name" value="Sprouty_domain"/>
</dbReference>
<evidence type="ECO:0000256" key="8">
    <source>
        <dbReference type="SAM" id="MobiDB-lite"/>
    </source>
</evidence>
<reference evidence="9" key="1">
    <citation type="submission" date="2023-03" db="EMBL/GenBank/DDBJ databases">
        <title>Electrophorus voltai genome.</title>
        <authorList>
            <person name="Bian C."/>
        </authorList>
    </citation>
    <scope>NUCLEOTIDE SEQUENCE</scope>
    <source>
        <strain evidence="9">CB-2022</strain>
        <tissue evidence="9">Muscle</tissue>
    </source>
</reference>
<keyword evidence="10" id="KW-1185">Reference proteome</keyword>
<dbReference type="Pfam" id="PF05210">
    <property type="entry name" value="Sprouty"/>
    <property type="match status" value="1"/>
</dbReference>
<dbReference type="PANTHER" id="PTHR12365">
    <property type="entry name" value="SPROUTY"/>
    <property type="match status" value="1"/>
</dbReference>
<keyword evidence="7" id="KW-0472">Membrane</keyword>
<feature type="compositionally biased region" description="Polar residues" evidence="8">
    <location>
        <begin position="84"/>
        <end position="110"/>
    </location>
</feature>
<protein>
    <recommendedName>
        <fullName evidence="4">Protein sprouty homolog 2</fullName>
    </recommendedName>
</protein>
<gene>
    <name evidence="9" type="ORF">P4O66_021200</name>
</gene>
<evidence type="ECO:0000313" key="10">
    <source>
        <dbReference type="Proteomes" id="UP001239994"/>
    </source>
</evidence>
<evidence type="ECO:0000256" key="3">
    <source>
        <dbReference type="ARBA" id="ARBA00010964"/>
    </source>
</evidence>
<dbReference type="EMBL" id="JAROKS010000006">
    <property type="protein sequence ID" value="KAK1803018.1"/>
    <property type="molecule type" value="Genomic_DNA"/>
</dbReference>
<evidence type="ECO:0000256" key="6">
    <source>
        <dbReference type="ARBA" id="ARBA00022490"/>
    </source>
</evidence>
<evidence type="ECO:0000256" key="2">
    <source>
        <dbReference type="ARBA" id="ARBA00004496"/>
    </source>
</evidence>
<accession>A0AAD8ZRN2</accession>
<dbReference type="GO" id="GO:0005829">
    <property type="term" value="C:cytosol"/>
    <property type="evidence" value="ECO:0007669"/>
    <property type="project" value="TreeGrafter"/>
</dbReference>
<keyword evidence="5" id="KW-0217">Developmental protein</keyword>
<evidence type="ECO:0000256" key="5">
    <source>
        <dbReference type="ARBA" id="ARBA00022473"/>
    </source>
</evidence>
<evidence type="ECO:0000256" key="4">
    <source>
        <dbReference type="ARBA" id="ARBA00018854"/>
    </source>
</evidence>
<dbReference type="InterPro" id="IPR007875">
    <property type="entry name" value="Sprouty"/>
</dbReference>
<evidence type="ECO:0000256" key="7">
    <source>
        <dbReference type="ARBA" id="ARBA00023136"/>
    </source>
</evidence>
<comment type="subcellular location">
    <subcellularLocation>
        <location evidence="2">Cytoplasm</location>
    </subcellularLocation>
    <subcellularLocation>
        <location evidence="1">Membrane</location>
    </subcellularLocation>
</comment>
<feature type="region of interest" description="Disordered" evidence="8">
    <location>
        <begin position="1"/>
        <end position="32"/>
    </location>
</feature>
<dbReference type="GO" id="GO:0016020">
    <property type="term" value="C:membrane"/>
    <property type="evidence" value="ECO:0007669"/>
    <property type="project" value="UniProtKB-SubCell"/>
</dbReference>
<comment type="caution">
    <text evidence="9">The sequence shown here is derived from an EMBL/GenBank/DDBJ whole genome shotgun (WGS) entry which is preliminary data.</text>
</comment>
<dbReference type="PROSITE" id="PS51227">
    <property type="entry name" value="SPR"/>
    <property type="match status" value="1"/>
</dbReference>
<dbReference type="AlphaFoldDB" id="A0AAD8ZRN2"/>
<evidence type="ECO:0000256" key="1">
    <source>
        <dbReference type="ARBA" id="ARBA00004370"/>
    </source>
</evidence>
<organism evidence="9 10">
    <name type="scientific">Electrophorus voltai</name>
    <dbReference type="NCBI Taxonomy" id="2609070"/>
    <lineage>
        <taxon>Eukaryota</taxon>
        <taxon>Metazoa</taxon>
        <taxon>Chordata</taxon>
        <taxon>Craniata</taxon>
        <taxon>Vertebrata</taxon>
        <taxon>Euteleostomi</taxon>
        <taxon>Actinopterygii</taxon>
        <taxon>Neopterygii</taxon>
        <taxon>Teleostei</taxon>
        <taxon>Ostariophysi</taxon>
        <taxon>Gymnotiformes</taxon>
        <taxon>Gymnotoidei</taxon>
        <taxon>Gymnotidae</taxon>
        <taxon>Electrophorus</taxon>
    </lineage>
</organism>
<dbReference type="GO" id="GO:0040037">
    <property type="term" value="P:negative regulation of fibroblast growth factor receptor signaling pathway"/>
    <property type="evidence" value="ECO:0007669"/>
    <property type="project" value="TreeGrafter"/>
</dbReference>
<dbReference type="GO" id="GO:0048513">
    <property type="term" value="P:animal organ development"/>
    <property type="evidence" value="ECO:0007669"/>
    <property type="project" value="TreeGrafter"/>
</dbReference>
<comment type="similarity">
    <text evidence="3">Belongs to the sprouty family.</text>
</comment>
<sequence>METRAQSDGGEVLLLPPGGHAATDDESSETQAPPVLALHQISAAHLSNEYSQGPVGLGRPLADGTTARDQALVSSSDRTAHTWPLSTVSRSTSGTSNASRSTARISTDSASSDLRLLGNVGRTSGRHVVRVQPKRSEVTQEVLKPLRATSDEENGTGGGVEGKHSHRCKRCGRCRCAECAEPRPLPSCWLCARRCVCSPESAVDHATCVCCLKALFYHCSSDDEDECADKPFSCRQPLCCVRWGTAGALTLLLPCLLCYLPARGCLALCHACYDRAKRPGCRCHSARLTHCKNVDV</sequence>
<proteinExistence type="inferred from homology"/>
<name>A0AAD8ZRN2_9TELE</name>
<feature type="region of interest" description="Disordered" evidence="8">
    <location>
        <begin position="68"/>
        <end position="110"/>
    </location>
</feature>
<keyword evidence="6" id="KW-0963">Cytoplasm</keyword>
<dbReference type="PANTHER" id="PTHR12365:SF8">
    <property type="entry name" value="PROTEIN SPROUTY HOMOLOG 2"/>
    <property type="match status" value="1"/>
</dbReference>